<dbReference type="PANTHER" id="PTHR11265">
    <property type="entry name" value="S-ADENOSYL-METHYLTRANSFERASE MRAW"/>
    <property type="match status" value="1"/>
</dbReference>
<evidence type="ECO:0000256" key="1">
    <source>
        <dbReference type="ARBA" id="ARBA00010396"/>
    </source>
</evidence>
<feature type="binding site" evidence="6">
    <location>
        <position position="80"/>
    </location>
    <ligand>
        <name>S-adenosyl-L-methionine</name>
        <dbReference type="ChEBI" id="CHEBI:59789"/>
    </ligand>
</feature>
<comment type="caution">
    <text evidence="8">The sequence shown here is derived from an EMBL/GenBank/DDBJ whole genome shotgun (WGS) entry which is preliminary data.</text>
</comment>
<dbReference type="InterPro" id="IPR029063">
    <property type="entry name" value="SAM-dependent_MTases_sf"/>
</dbReference>
<evidence type="ECO:0000256" key="3">
    <source>
        <dbReference type="ARBA" id="ARBA00022603"/>
    </source>
</evidence>
<name>A0ABV3X6T4_9FIRM</name>
<dbReference type="HAMAP" id="MF_01007">
    <property type="entry name" value="16SrRNA_methyltr_H"/>
    <property type="match status" value="1"/>
</dbReference>
<dbReference type="Gene3D" id="3.40.50.150">
    <property type="entry name" value="Vaccinia Virus protein VP39"/>
    <property type="match status" value="1"/>
</dbReference>
<dbReference type="RefSeq" id="WP_368847023.1">
    <property type="nucleotide sequence ID" value="NZ_CP194411.1"/>
</dbReference>
<keyword evidence="5 6" id="KW-0949">S-adenosyl-L-methionine</keyword>
<evidence type="ECO:0000256" key="7">
    <source>
        <dbReference type="SAM" id="MobiDB-lite"/>
    </source>
</evidence>
<sequence length="314" mass="34031">MGFEHTSVLPAETIAALDVKPDGIYLDCTLGGAGHARRIAERLSARGRLIGLDQDEAALAAARERLAGVSCRVDIVKSNFSALAGVLESLGVDHVDGALFDLGVSSHQIDTAERGFSYMQDAPLDMRMDRTRCLSAREVVNDYSEAELCRIFRDYGEERWAKRIAAFIAAARTERPIETTGDLVDVICRAVPKSVRRAAVGHPAKRVFQAVRIEVNDELGILGDSLRAAVKALAPGGRIAVITFHSLEDRIAKTTLRELARGCICPPGLPVCVCGHEPELRLLGRAHKPEAAEVEVNPRAKSAKLRAAEKLPRT</sequence>
<comment type="subcellular location">
    <subcellularLocation>
        <location evidence="6">Cytoplasm</location>
    </subcellularLocation>
</comment>
<dbReference type="InterPro" id="IPR002903">
    <property type="entry name" value="RsmH"/>
</dbReference>
<feature type="binding site" evidence="6">
    <location>
        <position position="53"/>
    </location>
    <ligand>
        <name>S-adenosyl-L-methionine</name>
        <dbReference type="ChEBI" id="CHEBI:59789"/>
    </ligand>
</feature>
<organism evidence="8 9">
    <name type="scientific">Selenomonas sputigena</name>
    <dbReference type="NCBI Taxonomy" id="69823"/>
    <lineage>
        <taxon>Bacteria</taxon>
        <taxon>Bacillati</taxon>
        <taxon>Bacillota</taxon>
        <taxon>Negativicutes</taxon>
        <taxon>Selenomonadales</taxon>
        <taxon>Selenomonadaceae</taxon>
        <taxon>Selenomonas</taxon>
    </lineage>
</organism>
<dbReference type="Gene3D" id="1.10.150.170">
    <property type="entry name" value="Putative methyltransferase TM0872, insert domain"/>
    <property type="match status" value="1"/>
</dbReference>
<protein>
    <recommendedName>
        <fullName evidence="6">Ribosomal RNA small subunit methyltransferase H</fullName>
        <ecNumber evidence="6">2.1.1.199</ecNumber>
    </recommendedName>
    <alternativeName>
        <fullName evidence="6">16S rRNA m(4)C1402 methyltransferase</fullName>
    </alternativeName>
    <alternativeName>
        <fullName evidence="6">rRNA (cytosine-N(4)-)-methyltransferase RsmH</fullName>
    </alternativeName>
</protein>
<dbReference type="EMBL" id="JARVLH010000003">
    <property type="protein sequence ID" value="MEX5285297.1"/>
    <property type="molecule type" value="Genomic_DNA"/>
</dbReference>
<feature type="region of interest" description="Disordered" evidence="7">
    <location>
        <begin position="294"/>
        <end position="314"/>
    </location>
</feature>
<dbReference type="SUPFAM" id="SSF81799">
    <property type="entry name" value="Putative methyltransferase TM0872, insert domain"/>
    <property type="match status" value="1"/>
</dbReference>
<keyword evidence="6" id="KW-0963">Cytoplasm</keyword>
<keyword evidence="3 6" id="KW-0489">Methyltransferase</keyword>
<evidence type="ECO:0000313" key="8">
    <source>
        <dbReference type="EMBL" id="MEX5285297.1"/>
    </source>
</evidence>
<dbReference type="NCBIfam" id="TIGR00006">
    <property type="entry name" value="16S rRNA (cytosine(1402)-N(4))-methyltransferase RsmH"/>
    <property type="match status" value="1"/>
</dbReference>
<keyword evidence="4 6" id="KW-0808">Transferase</keyword>
<accession>A0ABV3X6T4</accession>
<dbReference type="Proteomes" id="UP001559623">
    <property type="component" value="Unassembled WGS sequence"/>
</dbReference>
<dbReference type="PANTHER" id="PTHR11265:SF0">
    <property type="entry name" value="12S RRNA N4-METHYLCYTIDINE METHYLTRANSFERASE"/>
    <property type="match status" value="1"/>
</dbReference>
<dbReference type="Pfam" id="PF01795">
    <property type="entry name" value="Methyltransf_5"/>
    <property type="match status" value="1"/>
</dbReference>
<dbReference type="GO" id="GO:0008168">
    <property type="term" value="F:methyltransferase activity"/>
    <property type="evidence" value="ECO:0007669"/>
    <property type="project" value="UniProtKB-KW"/>
</dbReference>
<feature type="binding site" evidence="6">
    <location>
        <position position="101"/>
    </location>
    <ligand>
        <name>S-adenosyl-L-methionine</name>
        <dbReference type="ChEBI" id="CHEBI:59789"/>
    </ligand>
</feature>
<feature type="binding site" evidence="6">
    <location>
        <begin position="33"/>
        <end position="35"/>
    </location>
    <ligand>
        <name>S-adenosyl-L-methionine</name>
        <dbReference type="ChEBI" id="CHEBI:59789"/>
    </ligand>
</feature>
<evidence type="ECO:0000256" key="4">
    <source>
        <dbReference type="ARBA" id="ARBA00022679"/>
    </source>
</evidence>
<dbReference type="SUPFAM" id="SSF53335">
    <property type="entry name" value="S-adenosyl-L-methionine-dependent methyltransferases"/>
    <property type="match status" value="1"/>
</dbReference>
<dbReference type="GO" id="GO:0032259">
    <property type="term" value="P:methylation"/>
    <property type="evidence" value="ECO:0007669"/>
    <property type="project" value="UniProtKB-KW"/>
</dbReference>
<evidence type="ECO:0000313" key="9">
    <source>
        <dbReference type="Proteomes" id="UP001559623"/>
    </source>
</evidence>
<proteinExistence type="inferred from homology"/>
<feature type="binding site" evidence="6">
    <location>
        <position position="108"/>
    </location>
    <ligand>
        <name>S-adenosyl-L-methionine</name>
        <dbReference type="ChEBI" id="CHEBI:59789"/>
    </ligand>
</feature>
<reference evidence="8 9" key="1">
    <citation type="submission" date="2023-04" db="EMBL/GenBank/DDBJ databases">
        <title>Genome Sequence of Selenomonas sputigena ATCC 33150.</title>
        <authorList>
            <person name="Miller D.P."/>
            <person name="Anvari S."/>
            <person name="Polson S.W."/>
            <person name="Macdonald M."/>
            <person name="Mcdowell J.V."/>
        </authorList>
    </citation>
    <scope>NUCLEOTIDE SEQUENCE [LARGE SCALE GENOMIC DNA]</scope>
    <source>
        <strain evidence="8 9">ATCC 33150</strain>
    </source>
</reference>
<keyword evidence="2 6" id="KW-0698">rRNA processing</keyword>
<evidence type="ECO:0000256" key="6">
    <source>
        <dbReference type="HAMAP-Rule" id="MF_01007"/>
    </source>
</evidence>
<dbReference type="InterPro" id="IPR023397">
    <property type="entry name" value="SAM-dep_MeTrfase_MraW_recog"/>
</dbReference>
<comment type="catalytic activity">
    <reaction evidence="6">
        <text>cytidine(1402) in 16S rRNA + S-adenosyl-L-methionine = N(4)-methylcytidine(1402) in 16S rRNA + S-adenosyl-L-homocysteine + H(+)</text>
        <dbReference type="Rhea" id="RHEA:42928"/>
        <dbReference type="Rhea" id="RHEA-COMP:10286"/>
        <dbReference type="Rhea" id="RHEA-COMP:10287"/>
        <dbReference type="ChEBI" id="CHEBI:15378"/>
        <dbReference type="ChEBI" id="CHEBI:57856"/>
        <dbReference type="ChEBI" id="CHEBI:59789"/>
        <dbReference type="ChEBI" id="CHEBI:74506"/>
        <dbReference type="ChEBI" id="CHEBI:82748"/>
        <dbReference type="EC" id="2.1.1.199"/>
    </reaction>
</comment>
<comment type="function">
    <text evidence="6">Specifically methylates the N4 position of cytidine in position 1402 (C1402) of 16S rRNA.</text>
</comment>
<dbReference type="EC" id="2.1.1.199" evidence="6"/>
<evidence type="ECO:0000256" key="2">
    <source>
        <dbReference type="ARBA" id="ARBA00022552"/>
    </source>
</evidence>
<comment type="similarity">
    <text evidence="1 6">Belongs to the methyltransferase superfamily. RsmH family.</text>
</comment>
<dbReference type="PIRSF" id="PIRSF004486">
    <property type="entry name" value="MraW"/>
    <property type="match status" value="1"/>
</dbReference>
<evidence type="ECO:0000256" key="5">
    <source>
        <dbReference type="ARBA" id="ARBA00022691"/>
    </source>
</evidence>
<keyword evidence="9" id="KW-1185">Reference proteome</keyword>
<gene>
    <name evidence="6 8" type="primary">rsmH</name>
    <name evidence="8" type="ORF">QCO44_06535</name>
</gene>